<keyword evidence="1" id="KW-0732">Signal</keyword>
<dbReference type="Gene3D" id="3.90.640.20">
    <property type="entry name" value="Heat-shock cognate protein, ATPase"/>
    <property type="match status" value="1"/>
</dbReference>
<evidence type="ECO:0000256" key="1">
    <source>
        <dbReference type="SAM" id="SignalP"/>
    </source>
</evidence>
<dbReference type="Pfam" id="PF07833">
    <property type="entry name" value="Cu_amine_oxidN1"/>
    <property type="match status" value="1"/>
</dbReference>
<dbReference type="Pfam" id="PF11738">
    <property type="entry name" value="DUF3298"/>
    <property type="match status" value="1"/>
</dbReference>
<feature type="domain" description="Copper amine oxidase-like N-terminal" evidence="2">
    <location>
        <begin position="287"/>
        <end position="374"/>
    </location>
</feature>
<keyword evidence="6" id="KW-1185">Reference proteome</keyword>
<organism evidence="5 6">
    <name type="scientific">Paenibacillus terricola</name>
    <dbReference type="NCBI Taxonomy" id="2763503"/>
    <lineage>
        <taxon>Bacteria</taxon>
        <taxon>Bacillati</taxon>
        <taxon>Bacillota</taxon>
        <taxon>Bacilli</taxon>
        <taxon>Bacillales</taxon>
        <taxon>Paenibacillaceae</taxon>
        <taxon>Paenibacillus</taxon>
    </lineage>
</organism>
<dbReference type="EMBL" id="JACXZA010000004">
    <property type="protein sequence ID" value="MBD3920652.1"/>
    <property type="molecule type" value="Genomic_DNA"/>
</dbReference>
<comment type="caution">
    <text evidence="5">The sequence shown here is derived from an EMBL/GenBank/DDBJ whole genome shotgun (WGS) entry which is preliminary data.</text>
</comment>
<protein>
    <submittedName>
        <fullName evidence="5">DUF4163 domain-containing protein</fullName>
    </submittedName>
</protein>
<reference evidence="5 6" key="1">
    <citation type="submission" date="2020-09" db="EMBL/GenBank/DDBJ databases">
        <title>Paenibacillus sp. strain PR3 16S rRNA gene Genome sequencing and assembly.</title>
        <authorList>
            <person name="Kim J."/>
        </authorList>
    </citation>
    <scope>NUCLEOTIDE SEQUENCE [LARGE SCALE GENOMIC DNA]</scope>
    <source>
        <strain evidence="5 6">PR3</strain>
    </source>
</reference>
<feature type="chain" id="PRO_5045911566" evidence="1">
    <location>
        <begin position="28"/>
        <end position="379"/>
    </location>
</feature>
<feature type="signal peptide" evidence="1">
    <location>
        <begin position="1"/>
        <end position="27"/>
    </location>
</feature>
<dbReference type="InterPro" id="IPR021729">
    <property type="entry name" value="DUF3298"/>
</dbReference>
<proteinExistence type="predicted"/>
<dbReference type="InterPro" id="IPR036582">
    <property type="entry name" value="Mao_N_sf"/>
</dbReference>
<dbReference type="Gene3D" id="3.30.565.40">
    <property type="entry name" value="Fervidobacterium nodosum Rt17-B1 like"/>
    <property type="match status" value="1"/>
</dbReference>
<evidence type="ECO:0000313" key="5">
    <source>
        <dbReference type="EMBL" id="MBD3920652.1"/>
    </source>
</evidence>
<dbReference type="Pfam" id="PF13739">
    <property type="entry name" value="PdaC"/>
    <property type="match status" value="1"/>
</dbReference>
<gene>
    <name evidence="5" type="ORF">H8B09_17945</name>
</gene>
<accession>A0ABR8MXH8</accession>
<name>A0ABR8MXH8_9BACL</name>
<dbReference type="Gene3D" id="3.30.457.10">
    <property type="entry name" value="Copper amine oxidase-like, N-terminal domain"/>
    <property type="match status" value="1"/>
</dbReference>
<dbReference type="InterPro" id="IPR037126">
    <property type="entry name" value="PdaC/RsiV-like_sf"/>
</dbReference>
<dbReference type="InterPro" id="IPR025303">
    <property type="entry name" value="PdaC"/>
</dbReference>
<evidence type="ECO:0000259" key="2">
    <source>
        <dbReference type="Pfam" id="PF07833"/>
    </source>
</evidence>
<dbReference type="InterPro" id="IPR012854">
    <property type="entry name" value="Cu_amine_oxidase-like_N"/>
</dbReference>
<dbReference type="Proteomes" id="UP000609346">
    <property type="component" value="Unassembled WGS sequence"/>
</dbReference>
<evidence type="ECO:0000259" key="4">
    <source>
        <dbReference type="Pfam" id="PF13739"/>
    </source>
</evidence>
<evidence type="ECO:0000313" key="6">
    <source>
        <dbReference type="Proteomes" id="UP000609346"/>
    </source>
</evidence>
<dbReference type="SUPFAM" id="SSF55383">
    <property type="entry name" value="Copper amine oxidase, domain N"/>
    <property type="match status" value="1"/>
</dbReference>
<sequence>MKTPFRMITLAAVGSCLIAVSAPLASAETVTAVPISAPVYDTAIPISAPVEAVPISAPISTENAQSVTVTTKLIEEKTELINAKLSIPVISGLQDTAYAAKLNSEIEKKATDTIDELKKLAEEDKQFAAENDYEFRPYEMIVEYEVKADGGQDANGVFSMTTSTYTYTGGAHGGTFEAGYNVLNGTEAVAITLEQALGAGGLGKADKAVRYAIQQDPDRFFPDVLDTFTGVKEDQQFYIERGIVQLVFQQYDLAPYAGGIIIIPVTEEAAAGPTVTIEAGRLAAGPNGTKLVPLRQTAEALGFKVTWSNKTHSAEVVRGAQWTQVTVGKNSYSFNRVAPFELGAAPSLIKGSVYVPLEFFDQVLKLNVSTVKDTVHITG</sequence>
<feature type="domain" description="DUF3298" evidence="3">
    <location>
        <begin position="216"/>
        <end position="265"/>
    </location>
</feature>
<feature type="domain" description="Deacetylase PdaC" evidence="4">
    <location>
        <begin position="74"/>
        <end position="174"/>
    </location>
</feature>
<evidence type="ECO:0000259" key="3">
    <source>
        <dbReference type="Pfam" id="PF11738"/>
    </source>
</evidence>